<evidence type="ECO:0000313" key="2">
    <source>
        <dbReference type="EMBL" id="MBU5437167.1"/>
    </source>
</evidence>
<dbReference type="EMBL" id="JAHLPM010000002">
    <property type="protein sequence ID" value="MBU5437167.1"/>
    <property type="molecule type" value="Genomic_DNA"/>
</dbReference>
<name>A0ABS6E2N3_9FIRM</name>
<organism evidence="2 3">
    <name type="scientific">Tissierella simiarum</name>
    <dbReference type="NCBI Taxonomy" id="2841534"/>
    <lineage>
        <taxon>Bacteria</taxon>
        <taxon>Bacillati</taxon>
        <taxon>Bacillota</taxon>
        <taxon>Tissierellia</taxon>
        <taxon>Tissierellales</taxon>
        <taxon>Tissierellaceae</taxon>
        <taxon>Tissierella</taxon>
    </lineage>
</organism>
<comment type="caution">
    <text evidence="2">The sequence shown here is derived from an EMBL/GenBank/DDBJ whole genome shotgun (WGS) entry which is preliminary data.</text>
</comment>
<protein>
    <submittedName>
        <fullName evidence="2">Flagellar protein FliS</fullName>
    </submittedName>
</protein>
<accession>A0ABS6E2N3</accession>
<keyword evidence="3" id="KW-1185">Reference proteome</keyword>
<dbReference type="Pfam" id="PF02561">
    <property type="entry name" value="FliS"/>
    <property type="match status" value="1"/>
</dbReference>
<dbReference type="Proteomes" id="UP000749471">
    <property type="component" value="Unassembled WGS sequence"/>
</dbReference>
<dbReference type="CDD" id="cd16098">
    <property type="entry name" value="FliS"/>
    <property type="match status" value="1"/>
</dbReference>
<keyword evidence="2" id="KW-0282">Flagellum</keyword>
<reference evidence="2 3" key="1">
    <citation type="submission" date="2021-06" db="EMBL/GenBank/DDBJ databases">
        <authorList>
            <person name="Sun Q."/>
            <person name="Li D."/>
        </authorList>
    </citation>
    <scope>NUCLEOTIDE SEQUENCE [LARGE SCALE GENOMIC DNA]</scope>
    <source>
        <strain evidence="2 3">MSJ-40</strain>
    </source>
</reference>
<evidence type="ECO:0000313" key="3">
    <source>
        <dbReference type="Proteomes" id="UP000749471"/>
    </source>
</evidence>
<gene>
    <name evidence="2" type="ORF">KQI42_04050</name>
</gene>
<dbReference type="PANTHER" id="PTHR34773">
    <property type="entry name" value="FLAGELLAR SECRETION CHAPERONE FLIS"/>
    <property type="match status" value="1"/>
</dbReference>
<proteinExistence type="predicted"/>
<keyword evidence="2" id="KW-0966">Cell projection</keyword>
<keyword evidence="2" id="KW-0969">Cilium</keyword>
<dbReference type="PANTHER" id="PTHR34773:SF1">
    <property type="entry name" value="FLAGELLAR SECRETION CHAPERONE FLIS"/>
    <property type="match status" value="1"/>
</dbReference>
<sequence length="144" mass="16468">MEIDLEKRILAANEWGLVALLHEGLIDNFKEAKKAISEENNELLTLVNNRSRDILTELLVIFRESNELSTNLKEIYIFINKLITEGELKKDINSYNESIKILTPVYEGFKELETKEPPNIISGLTYGKSSLEEHNIKTGKTFQG</sequence>
<evidence type="ECO:0000256" key="1">
    <source>
        <dbReference type="SAM" id="Coils"/>
    </source>
</evidence>
<dbReference type="InterPro" id="IPR003713">
    <property type="entry name" value="FliS"/>
</dbReference>
<dbReference type="RefSeq" id="WP_216516979.1">
    <property type="nucleotide sequence ID" value="NZ_JAHLPM010000002.1"/>
</dbReference>
<keyword evidence="1" id="KW-0175">Coiled coil</keyword>
<feature type="coiled-coil region" evidence="1">
    <location>
        <begin position="22"/>
        <end position="49"/>
    </location>
</feature>